<gene>
    <name evidence="3" type="ORF">CALVIDRAFT_538729</name>
</gene>
<sequence>MFFFTLVALVLVLVPSLPLIAALPIPPSSLTQFDPLGEGVFLPDGDVDQAFEMRQLKQATREEVVARLLADTDMTDSPQASPSARAVAPRASPSPNVQLSANVKRSTPEVVLVAPECEKALSVVDFAVVCAPITVLDPASAAAFLQSGGLVKYKDGTVYTDPLYSSSSGDENSPLRALINAYSALQPKGTERRALPFFTRWAMREERNGSLLLALSPNTAIRISDLKDIGLNLLSQAEFDHVKVAGITFDWRTMQAIVDNITF</sequence>
<evidence type="ECO:0000313" key="3">
    <source>
        <dbReference type="EMBL" id="KZO94609.1"/>
    </source>
</evidence>
<feature type="chain" id="PRO_5007889356" evidence="2">
    <location>
        <begin position="23"/>
        <end position="263"/>
    </location>
</feature>
<feature type="compositionally biased region" description="Low complexity" evidence="1">
    <location>
        <begin position="77"/>
        <end position="95"/>
    </location>
</feature>
<keyword evidence="4" id="KW-1185">Reference proteome</keyword>
<name>A0A167KFZ6_CALVF</name>
<evidence type="ECO:0000313" key="4">
    <source>
        <dbReference type="Proteomes" id="UP000076738"/>
    </source>
</evidence>
<evidence type="ECO:0000256" key="1">
    <source>
        <dbReference type="SAM" id="MobiDB-lite"/>
    </source>
</evidence>
<dbReference type="OrthoDB" id="10396334at2759"/>
<feature type="region of interest" description="Disordered" evidence="1">
    <location>
        <begin position="72"/>
        <end position="98"/>
    </location>
</feature>
<keyword evidence="2" id="KW-0732">Signal</keyword>
<accession>A0A167KFZ6</accession>
<proteinExistence type="predicted"/>
<protein>
    <submittedName>
        <fullName evidence="3">Uncharacterized protein</fullName>
    </submittedName>
</protein>
<organism evidence="3 4">
    <name type="scientific">Calocera viscosa (strain TUFC12733)</name>
    <dbReference type="NCBI Taxonomy" id="1330018"/>
    <lineage>
        <taxon>Eukaryota</taxon>
        <taxon>Fungi</taxon>
        <taxon>Dikarya</taxon>
        <taxon>Basidiomycota</taxon>
        <taxon>Agaricomycotina</taxon>
        <taxon>Dacrymycetes</taxon>
        <taxon>Dacrymycetales</taxon>
        <taxon>Dacrymycetaceae</taxon>
        <taxon>Calocera</taxon>
    </lineage>
</organism>
<dbReference type="Proteomes" id="UP000076738">
    <property type="component" value="Unassembled WGS sequence"/>
</dbReference>
<feature type="signal peptide" evidence="2">
    <location>
        <begin position="1"/>
        <end position="22"/>
    </location>
</feature>
<dbReference type="EMBL" id="KV417293">
    <property type="protein sequence ID" value="KZO94609.1"/>
    <property type="molecule type" value="Genomic_DNA"/>
</dbReference>
<dbReference type="AlphaFoldDB" id="A0A167KFZ6"/>
<evidence type="ECO:0000256" key="2">
    <source>
        <dbReference type="SAM" id="SignalP"/>
    </source>
</evidence>
<reference evidence="3 4" key="1">
    <citation type="journal article" date="2016" name="Mol. Biol. Evol.">
        <title>Comparative Genomics of Early-Diverging Mushroom-Forming Fungi Provides Insights into the Origins of Lignocellulose Decay Capabilities.</title>
        <authorList>
            <person name="Nagy L.G."/>
            <person name="Riley R."/>
            <person name="Tritt A."/>
            <person name="Adam C."/>
            <person name="Daum C."/>
            <person name="Floudas D."/>
            <person name="Sun H."/>
            <person name="Yadav J.S."/>
            <person name="Pangilinan J."/>
            <person name="Larsson K.H."/>
            <person name="Matsuura K."/>
            <person name="Barry K."/>
            <person name="Labutti K."/>
            <person name="Kuo R."/>
            <person name="Ohm R.A."/>
            <person name="Bhattacharya S.S."/>
            <person name="Shirouzu T."/>
            <person name="Yoshinaga Y."/>
            <person name="Martin F.M."/>
            <person name="Grigoriev I.V."/>
            <person name="Hibbett D.S."/>
        </authorList>
    </citation>
    <scope>NUCLEOTIDE SEQUENCE [LARGE SCALE GENOMIC DNA]</scope>
    <source>
        <strain evidence="3 4">TUFC12733</strain>
    </source>
</reference>